<dbReference type="PANTHER" id="PTHR13507:SF0">
    <property type="entry name" value="PRKR-INTERACTING PROTEIN 1"/>
    <property type="match status" value="1"/>
</dbReference>
<dbReference type="VEuPathDB" id="ToxoDB:NCLIV_035990"/>
<name>F0VJA7_NEOCL</name>
<evidence type="ECO:0000313" key="2">
    <source>
        <dbReference type="EMBL" id="CBZ53818.1"/>
    </source>
</evidence>
<sequence length="323" mass="35601">MLMRSMALSPSPLSTQALAKSRATLAGLDESLVGEKKDSSRPEVIELADGIKLSISPSTSSLLEDENADKLPPPVKIEKVVNAWGSAAGAGSDFFDRYRQTRNVELKRLEEMEADWRKKVEAEEFQLQRHRRIVEAQEKNRAARERRRKRKLKKAELRSAAKGGERRLGPQGLEEEANRDGEEDGESEGETEGESGVRSKRSRAREEARDTAGDGATAGASRSPHSNGAARSSASPAADSEESGERQFDQEPPKRRKEEGSVESGSETRTEQSQRETSEQAEHVEKMRPGMVSIKDDECQIEAQKKGGSVVETRGRSSWTAVI</sequence>
<keyword evidence="3" id="KW-1185">Reference proteome</keyword>
<dbReference type="InParanoid" id="F0VJA7"/>
<feature type="region of interest" description="Disordered" evidence="1">
    <location>
        <begin position="130"/>
        <end position="296"/>
    </location>
</feature>
<reference evidence="3" key="1">
    <citation type="journal article" date="2012" name="PLoS Pathog.">
        <title>Comparative genomics of the apicomplexan parasites Toxoplasma gondii and Neospora caninum: Coccidia differing in host range and transmission strategy.</title>
        <authorList>
            <person name="Reid A.J."/>
            <person name="Vermont S.J."/>
            <person name="Cotton J.A."/>
            <person name="Harris D."/>
            <person name="Hill-Cawthorne G.A."/>
            <person name="Konen-Waisman S."/>
            <person name="Latham S.M."/>
            <person name="Mourier T."/>
            <person name="Norton R."/>
            <person name="Quail M.A."/>
            <person name="Sanders M."/>
            <person name="Shanmugam D."/>
            <person name="Sohal A."/>
            <person name="Wasmuth J.D."/>
            <person name="Brunk B."/>
            <person name="Grigg M.E."/>
            <person name="Howard J.C."/>
            <person name="Parkinson J."/>
            <person name="Roos D.S."/>
            <person name="Trees A.J."/>
            <person name="Berriman M."/>
            <person name="Pain A."/>
            <person name="Wastling J.M."/>
        </authorList>
    </citation>
    <scope>NUCLEOTIDE SEQUENCE [LARGE SCALE GENOMIC DNA]</scope>
    <source>
        <strain evidence="3">Liverpool</strain>
    </source>
</reference>
<dbReference type="GeneID" id="13443386"/>
<proteinExistence type="predicted"/>
<evidence type="ECO:0000256" key="1">
    <source>
        <dbReference type="SAM" id="MobiDB-lite"/>
    </source>
</evidence>
<feature type="compositionally biased region" description="Basic and acidic residues" evidence="1">
    <location>
        <begin position="133"/>
        <end position="143"/>
    </location>
</feature>
<feature type="compositionally biased region" description="Acidic residues" evidence="1">
    <location>
        <begin position="173"/>
        <end position="193"/>
    </location>
</feature>
<dbReference type="Pfam" id="PF06658">
    <property type="entry name" value="DUF1168"/>
    <property type="match status" value="1"/>
</dbReference>
<organism evidence="2 3">
    <name type="scientific">Neospora caninum (strain Liverpool)</name>
    <dbReference type="NCBI Taxonomy" id="572307"/>
    <lineage>
        <taxon>Eukaryota</taxon>
        <taxon>Sar</taxon>
        <taxon>Alveolata</taxon>
        <taxon>Apicomplexa</taxon>
        <taxon>Conoidasida</taxon>
        <taxon>Coccidia</taxon>
        <taxon>Eucoccidiorida</taxon>
        <taxon>Eimeriorina</taxon>
        <taxon>Sarcocystidae</taxon>
        <taxon>Neospora</taxon>
    </lineage>
</organism>
<evidence type="ECO:0000313" key="3">
    <source>
        <dbReference type="Proteomes" id="UP000007494"/>
    </source>
</evidence>
<dbReference type="Proteomes" id="UP000007494">
    <property type="component" value="Chromosome VIII"/>
</dbReference>
<dbReference type="GO" id="GO:0003725">
    <property type="term" value="F:double-stranded RNA binding"/>
    <property type="evidence" value="ECO:0007669"/>
    <property type="project" value="InterPro"/>
</dbReference>
<protein>
    <submittedName>
        <fullName evidence="2">Uncharacterized protein</fullName>
    </submittedName>
</protein>
<dbReference type="OrthoDB" id="10067079at2759"/>
<dbReference type="PANTHER" id="PTHR13507">
    <property type="entry name" value="PRKR-INTERACTING PROTEIN 1"/>
    <property type="match status" value="1"/>
</dbReference>
<dbReference type="GO" id="GO:0004860">
    <property type="term" value="F:protein kinase inhibitor activity"/>
    <property type="evidence" value="ECO:0007669"/>
    <property type="project" value="TreeGrafter"/>
</dbReference>
<dbReference type="AlphaFoldDB" id="F0VJA7"/>
<dbReference type="GO" id="GO:0005730">
    <property type="term" value="C:nucleolus"/>
    <property type="evidence" value="ECO:0007669"/>
    <property type="project" value="TreeGrafter"/>
</dbReference>
<dbReference type="GO" id="GO:0019901">
    <property type="term" value="F:protein kinase binding"/>
    <property type="evidence" value="ECO:0007669"/>
    <property type="project" value="TreeGrafter"/>
</dbReference>
<dbReference type="EMBL" id="FR823390">
    <property type="protein sequence ID" value="CBZ53818.1"/>
    <property type="molecule type" value="Genomic_DNA"/>
</dbReference>
<feature type="compositionally biased region" description="Basic and acidic residues" evidence="1">
    <location>
        <begin position="243"/>
        <end position="296"/>
    </location>
</feature>
<feature type="compositionally biased region" description="Basic and acidic residues" evidence="1">
    <location>
        <begin position="154"/>
        <end position="168"/>
    </location>
</feature>
<dbReference type="InterPro" id="IPR009548">
    <property type="entry name" value="Prkrip1"/>
</dbReference>
<gene>
    <name evidence="2" type="ORF">NCLIV_035990</name>
</gene>
<accession>F0VJA7</accession>
<dbReference type="RefSeq" id="XP_003883850.1">
    <property type="nucleotide sequence ID" value="XM_003883801.1"/>
</dbReference>
<feature type="compositionally biased region" description="Low complexity" evidence="1">
    <location>
        <begin position="213"/>
        <end position="238"/>
    </location>
</feature>
<dbReference type="OMA" id="DATDICT"/>
<dbReference type="eggNOG" id="KOG4055">
    <property type="taxonomic scope" value="Eukaryota"/>
</dbReference>
<feature type="compositionally biased region" description="Basic residues" evidence="1">
    <location>
        <begin position="144"/>
        <end position="153"/>
    </location>
</feature>